<organism evidence="2 3">
    <name type="scientific">Arabidopsis suecica</name>
    <name type="common">Swedish thale-cress</name>
    <name type="synonym">Cardaminopsis suecica</name>
    <dbReference type="NCBI Taxonomy" id="45249"/>
    <lineage>
        <taxon>Eukaryota</taxon>
        <taxon>Viridiplantae</taxon>
        <taxon>Streptophyta</taxon>
        <taxon>Embryophyta</taxon>
        <taxon>Tracheophyta</taxon>
        <taxon>Spermatophyta</taxon>
        <taxon>Magnoliopsida</taxon>
        <taxon>eudicotyledons</taxon>
        <taxon>Gunneridae</taxon>
        <taxon>Pentapetalae</taxon>
        <taxon>rosids</taxon>
        <taxon>malvids</taxon>
        <taxon>Brassicales</taxon>
        <taxon>Brassicaceae</taxon>
        <taxon>Camelineae</taxon>
        <taxon>Arabidopsis</taxon>
    </lineage>
</organism>
<feature type="compositionally biased region" description="Basic and acidic residues" evidence="1">
    <location>
        <begin position="16"/>
        <end position="27"/>
    </location>
</feature>
<feature type="region of interest" description="Disordered" evidence="1">
    <location>
        <begin position="174"/>
        <end position="196"/>
    </location>
</feature>
<comment type="caution">
    <text evidence="2">The sequence shown here is derived from an EMBL/GenBank/DDBJ whole genome shotgun (WGS) entry which is preliminary data.</text>
</comment>
<reference evidence="2 3" key="1">
    <citation type="submission" date="2020-12" db="EMBL/GenBank/DDBJ databases">
        <title>Concerted genomic and epigenomic changes stabilize Arabidopsis allopolyploids.</title>
        <authorList>
            <person name="Chen Z."/>
        </authorList>
    </citation>
    <scope>NUCLEOTIDE SEQUENCE [LARGE SCALE GENOMIC DNA]</scope>
    <source>
        <strain evidence="2">As9502</strain>
        <tissue evidence="2">Leaf</tissue>
    </source>
</reference>
<feature type="region of interest" description="Disordered" evidence="1">
    <location>
        <begin position="1"/>
        <end position="56"/>
    </location>
</feature>
<evidence type="ECO:0000313" key="2">
    <source>
        <dbReference type="EMBL" id="KAG7536821.1"/>
    </source>
</evidence>
<name>A0A8T1XQ78_ARASU</name>
<sequence length="196" mass="21801">MYHMGLPRRAISVTSSDKKSSTLERLSETPSSSGTRPRTCSQRLARTPEARPPPPSVGFLVVRQHFTRTFLESFLTNSLRFGVNASSLQATVFIGEEGWRMADTCHASSDTWRSGPNPVTSHSRQIVSSGWRRASTLVTSLVIIGKTTTVSSNRLLRLAESFHPRHIARDKWRNNHRLVKSSPPVGGELPPMSHRS</sequence>
<accession>A0A8T1XQ78</accession>
<dbReference type="EMBL" id="JAEFBJ010000013">
    <property type="protein sequence ID" value="KAG7536821.1"/>
    <property type="molecule type" value="Genomic_DNA"/>
</dbReference>
<proteinExistence type="predicted"/>
<dbReference type="Proteomes" id="UP000694251">
    <property type="component" value="Chromosome 13"/>
</dbReference>
<gene>
    <name evidence="2" type="ORF">ISN44_As13g007480</name>
</gene>
<evidence type="ECO:0000256" key="1">
    <source>
        <dbReference type="SAM" id="MobiDB-lite"/>
    </source>
</evidence>
<feature type="compositionally biased region" description="Polar residues" evidence="1">
    <location>
        <begin position="28"/>
        <end position="44"/>
    </location>
</feature>
<dbReference type="AlphaFoldDB" id="A0A8T1XQ78"/>
<evidence type="ECO:0000313" key="3">
    <source>
        <dbReference type="Proteomes" id="UP000694251"/>
    </source>
</evidence>
<keyword evidence="3" id="KW-1185">Reference proteome</keyword>
<protein>
    <submittedName>
        <fullName evidence="2">Uncharacterized protein</fullName>
    </submittedName>
</protein>